<dbReference type="PROSITE" id="PS51986">
    <property type="entry name" value="GS_BETA_GRASP"/>
    <property type="match status" value="1"/>
</dbReference>
<sequence length="469" mass="51951">MSLENVEKLIKDNQVEFVDLRFVDMRGIEQHVTFPVSVVEPSLFEEGKMFDGSSITGWKGIAESDMVLMPDADSAYLDPFYADPTLVLTCDVLDPATMQGYGRCPRGIAKRAEAYLKSSGVAELAFFGPEPEFFIFDSVQFANDMGHTFFKVNSEEGAWNTGKSYDGSNSGYRPTVKGGYFPVPPTDSLHDIRAEMCKVLEQVGIEVEVHHHEVANAGQCEIGAKFNTLVKKADELLRMKHVIKNVAHRNGKTASFMPKPIVGDNGSGMHVHQSIWKDGQNLFAGNGYAGLSEFAMYYIGGIFKHARAINAFANAGTNSYKRLVPGFEAPVMLAYSARNRSASCRIPWVSNPKARRIEMRFPDPIQSGYLTFTALMMAGLDGIKNQIDPGAPSDKDLYDLPPEEEKLIPQVCSSLDQALEALDKDREFLKAGGVMSDDFIDAYIAMKMKEVTAFRAATHPLEYQLYYAC</sequence>
<feature type="binding site" evidence="6">
    <location>
        <position position="353"/>
    </location>
    <ligand>
        <name>ATP</name>
        <dbReference type="ChEBI" id="CHEBI:30616"/>
    </ligand>
</feature>
<feature type="binding site" evidence="5">
    <location>
        <position position="328"/>
    </location>
    <ligand>
        <name>L-glutamate</name>
        <dbReference type="ChEBI" id="CHEBI:29985"/>
    </ligand>
</feature>
<organism evidence="14">
    <name type="scientific">uncultured Stenotrophomonas sp</name>
    <dbReference type="NCBI Taxonomy" id="165438"/>
    <lineage>
        <taxon>Bacteria</taxon>
        <taxon>Pseudomonadati</taxon>
        <taxon>Pseudomonadota</taxon>
        <taxon>Gammaproteobacteria</taxon>
        <taxon>Lysobacterales</taxon>
        <taxon>Lysobacteraceae</taxon>
        <taxon>Stenotrophomonas</taxon>
        <taxon>environmental samples</taxon>
    </lineage>
</organism>
<keyword evidence="6 11" id="KW-0067">ATP-binding</keyword>
<feature type="binding site" evidence="7">
    <location>
        <position position="221"/>
    </location>
    <ligand>
        <name>Mg(2+)</name>
        <dbReference type="ChEBI" id="CHEBI:18420"/>
        <label>1</label>
    </ligand>
</feature>
<feature type="binding site" evidence="7">
    <location>
        <position position="213"/>
    </location>
    <ligand>
        <name>Mg(2+)</name>
        <dbReference type="ChEBI" id="CHEBI:18420"/>
        <label>1</label>
    </ligand>
</feature>
<dbReference type="PANTHER" id="PTHR43407">
    <property type="entry name" value="GLUTAMINE SYNTHETASE"/>
    <property type="match status" value="1"/>
</dbReference>
<dbReference type="PROSITE" id="PS00181">
    <property type="entry name" value="GLNA_ATP"/>
    <property type="match status" value="1"/>
</dbReference>
<evidence type="ECO:0000256" key="6">
    <source>
        <dbReference type="PIRSR" id="PIRSR604809-2"/>
    </source>
</evidence>
<dbReference type="GO" id="GO:0005524">
    <property type="term" value="F:ATP binding"/>
    <property type="evidence" value="ECO:0007669"/>
    <property type="project" value="UniProtKB-KW"/>
</dbReference>
<proteinExistence type="inferred from homology"/>
<dbReference type="GO" id="GO:0005737">
    <property type="term" value="C:cytoplasm"/>
    <property type="evidence" value="ECO:0007669"/>
    <property type="project" value="TreeGrafter"/>
</dbReference>
<dbReference type="Pfam" id="PF03951">
    <property type="entry name" value="Gln-synt_N"/>
    <property type="match status" value="1"/>
</dbReference>
<dbReference type="NCBIfam" id="TIGR00653">
    <property type="entry name" value="GlnA"/>
    <property type="match status" value="1"/>
</dbReference>
<feature type="domain" description="GS beta-grasp" evidence="12">
    <location>
        <begin position="13"/>
        <end position="97"/>
    </location>
</feature>
<dbReference type="GO" id="GO:0004356">
    <property type="term" value="F:glutamine synthetase activity"/>
    <property type="evidence" value="ECO:0007669"/>
    <property type="project" value="UniProtKB-EC"/>
</dbReference>
<name>A0A1Y5QBU7_9GAMM</name>
<dbReference type="InterPro" id="IPR008147">
    <property type="entry name" value="Gln_synt_N"/>
</dbReference>
<feature type="binding site" evidence="7">
    <location>
        <position position="130"/>
    </location>
    <ligand>
        <name>Mg(2+)</name>
        <dbReference type="ChEBI" id="CHEBI:18420"/>
        <label>1</label>
    </ligand>
</feature>
<dbReference type="AlphaFoldDB" id="A0A1Y5QBU7"/>
<dbReference type="GO" id="GO:0019740">
    <property type="term" value="P:nitrogen utilization"/>
    <property type="evidence" value="ECO:0007669"/>
    <property type="project" value="TreeGrafter"/>
</dbReference>
<keyword evidence="6 11" id="KW-0547">Nucleotide-binding</keyword>
<evidence type="ECO:0000256" key="10">
    <source>
        <dbReference type="RuleBase" id="RU000384"/>
    </source>
</evidence>
<dbReference type="Gene3D" id="3.30.590.10">
    <property type="entry name" value="Glutamine synthetase/guanido kinase, catalytic domain"/>
    <property type="match status" value="1"/>
</dbReference>
<keyword evidence="7" id="KW-0479">Metal-binding</keyword>
<evidence type="ECO:0000256" key="5">
    <source>
        <dbReference type="PIRSR" id="PIRSR604809-1"/>
    </source>
</evidence>
<feature type="binding site" evidence="7">
    <location>
        <position position="270"/>
    </location>
    <ligand>
        <name>Mg(2+)</name>
        <dbReference type="ChEBI" id="CHEBI:18420"/>
        <label>1</label>
    </ligand>
</feature>
<evidence type="ECO:0000256" key="2">
    <source>
        <dbReference type="ARBA" id="ARBA00012937"/>
    </source>
</evidence>
<dbReference type="InterPro" id="IPR008146">
    <property type="entry name" value="Gln_synth_cat_dom"/>
</dbReference>
<feature type="binding site" evidence="7">
    <location>
        <position position="358"/>
    </location>
    <ligand>
        <name>Mg(2+)</name>
        <dbReference type="ChEBI" id="CHEBI:18420"/>
        <label>1</label>
    </ligand>
</feature>
<feature type="binding site" evidence="5">
    <location>
        <position position="340"/>
    </location>
    <ligand>
        <name>L-glutamate</name>
        <dbReference type="ChEBI" id="CHEBI:29985"/>
    </ligand>
</feature>
<dbReference type="InterPro" id="IPR014746">
    <property type="entry name" value="Gln_synth/guanido_kin_cat_dom"/>
</dbReference>
<dbReference type="FunFam" id="3.30.590.10:FF:000001">
    <property type="entry name" value="Glutamine synthetase"/>
    <property type="match status" value="1"/>
</dbReference>
<dbReference type="SMART" id="SM01230">
    <property type="entry name" value="Gln-synt_C"/>
    <property type="match status" value="1"/>
</dbReference>
<feature type="binding site" evidence="5">
    <location>
        <position position="360"/>
    </location>
    <ligand>
        <name>L-glutamate</name>
        <dbReference type="ChEBI" id="CHEBI:29985"/>
    </ligand>
</feature>
<evidence type="ECO:0000256" key="3">
    <source>
        <dbReference type="ARBA" id="ARBA00021364"/>
    </source>
</evidence>
<dbReference type="GO" id="GO:0016020">
    <property type="term" value="C:membrane"/>
    <property type="evidence" value="ECO:0007669"/>
    <property type="project" value="TreeGrafter"/>
</dbReference>
<dbReference type="EC" id="6.3.1.2" evidence="2 11"/>
<evidence type="ECO:0000256" key="7">
    <source>
        <dbReference type="PIRSR" id="PIRSR604809-3"/>
    </source>
</evidence>
<feature type="modified residue" description="O-AMP-tyrosine" evidence="8">
    <location>
        <position position="398"/>
    </location>
</feature>
<dbReference type="PANTHER" id="PTHR43407:SF2">
    <property type="entry name" value="GLUTAMINE SYNTHETASE"/>
    <property type="match status" value="1"/>
</dbReference>
<dbReference type="InterPro" id="IPR004809">
    <property type="entry name" value="Gln_synth_I"/>
</dbReference>
<dbReference type="Gene3D" id="3.10.20.70">
    <property type="entry name" value="Glutamine synthetase, N-terminal domain"/>
    <property type="match status" value="1"/>
</dbReference>
<feature type="binding site" evidence="6">
    <location>
        <begin position="272"/>
        <end position="274"/>
    </location>
    <ligand>
        <name>ATP</name>
        <dbReference type="ChEBI" id="CHEBI:30616"/>
    </ligand>
</feature>
<dbReference type="FunFam" id="3.10.20.70:FF:000001">
    <property type="entry name" value="Glutamine synthetase"/>
    <property type="match status" value="1"/>
</dbReference>
<feature type="binding site" evidence="6">
    <location>
        <position position="208"/>
    </location>
    <ligand>
        <name>ATP</name>
        <dbReference type="ChEBI" id="CHEBI:30616"/>
    </ligand>
</feature>
<comment type="similarity">
    <text evidence="1 9 10">Belongs to the glutamine synthetase family.</text>
</comment>
<protein>
    <recommendedName>
        <fullName evidence="3 11">Glutamine synthetase</fullName>
        <ecNumber evidence="2 11">6.3.1.2</ecNumber>
    </recommendedName>
</protein>
<accession>A0A1Y5QBU7</accession>
<dbReference type="Pfam" id="PF00120">
    <property type="entry name" value="Gln-synt_C"/>
    <property type="match status" value="1"/>
</dbReference>
<keyword evidence="7" id="KW-0460">Magnesium</keyword>
<feature type="binding site" evidence="6">
    <location>
        <position position="340"/>
    </location>
    <ligand>
        <name>ATP</name>
        <dbReference type="ChEBI" id="CHEBI:30616"/>
    </ligand>
</feature>
<reference evidence="14" key="1">
    <citation type="submission" date="2016-03" db="EMBL/GenBank/DDBJ databases">
        <authorList>
            <person name="Ploux O."/>
        </authorList>
    </citation>
    <scope>NUCLEOTIDE SEQUENCE</scope>
    <source>
        <strain evidence="14">UC10</strain>
    </source>
</reference>
<keyword evidence="8" id="KW-0597">Phosphoprotein</keyword>
<dbReference type="InterPro" id="IPR027302">
    <property type="entry name" value="Gln_synth_N_conserv_site"/>
</dbReference>
<keyword evidence="11 14" id="KW-0436">Ligase</keyword>
<gene>
    <name evidence="14" type="primary">glnA</name>
    <name evidence="14" type="ORF">STPYR_12577</name>
</gene>
<dbReference type="InterPro" id="IPR027303">
    <property type="entry name" value="Gln_synth_gly_rich_site"/>
</dbReference>
<evidence type="ECO:0000313" key="14">
    <source>
        <dbReference type="EMBL" id="SBV37634.1"/>
    </source>
</evidence>
<dbReference type="SUPFAM" id="SSF54368">
    <property type="entry name" value="Glutamine synthetase, N-terminal domain"/>
    <property type="match status" value="1"/>
</dbReference>
<feature type="binding site" evidence="7">
    <location>
        <position position="132"/>
    </location>
    <ligand>
        <name>Mg(2+)</name>
        <dbReference type="ChEBI" id="CHEBI:18420"/>
        <label>1</label>
    </ligand>
</feature>
<dbReference type="InterPro" id="IPR036651">
    <property type="entry name" value="Gln_synt_N_sf"/>
</dbReference>
<evidence type="ECO:0000256" key="8">
    <source>
        <dbReference type="PIRSR" id="PIRSR604809-50"/>
    </source>
</evidence>
<feature type="binding site" evidence="5">
    <location>
        <position position="322"/>
    </location>
    <ligand>
        <name>L-glutamate</name>
        <dbReference type="ChEBI" id="CHEBI:29985"/>
    </ligand>
</feature>
<dbReference type="GO" id="GO:0006542">
    <property type="term" value="P:glutamine biosynthetic process"/>
    <property type="evidence" value="ECO:0007669"/>
    <property type="project" value="InterPro"/>
</dbReference>
<dbReference type="EMBL" id="FLTS01000001">
    <property type="protein sequence ID" value="SBV37634.1"/>
    <property type="molecule type" value="Genomic_DNA"/>
</dbReference>
<dbReference type="PROSITE" id="PS51987">
    <property type="entry name" value="GS_CATALYTIC"/>
    <property type="match status" value="1"/>
</dbReference>
<evidence type="ECO:0000256" key="4">
    <source>
        <dbReference type="ARBA" id="ARBA00049436"/>
    </source>
</evidence>
<feature type="domain" description="GS catalytic" evidence="13">
    <location>
        <begin position="105"/>
        <end position="469"/>
    </location>
</feature>
<evidence type="ECO:0000259" key="12">
    <source>
        <dbReference type="PROSITE" id="PS51986"/>
    </source>
</evidence>
<comment type="cofactor">
    <cofactor evidence="7">
        <name>Mg(2+)</name>
        <dbReference type="ChEBI" id="CHEBI:18420"/>
    </cofactor>
    <text evidence="7">Binds 2 Mg(2+) ions per subunit.</text>
</comment>
<dbReference type="PROSITE" id="PS00180">
    <property type="entry name" value="GLNA_1"/>
    <property type="match status" value="1"/>
</dbReference>
<evidence type="ECO:0000256" key="9">
    <source>
        <dbReference type="PROSITE-ProRule" id="PRU01330"/>
    </source>
</evidence>
<dbReference type="GO" id="GO:0046872">
    <property type="term" value="F:metal ion binding"/>
    <property type="evidence" value="ECO:0007669"/>
    <property type="project" value="UniProtKB-KW"/>
</dbReference>
<evidence type="ECO:0000256" key="11">
    <source>
        <dbReference type="RuleBase" id="RU004356"/>
    </source>
</evidence>
<evidence type="ECO:0000259" key="13">
    <source>
        <dbReference type="PROSITE" id="PS51987"/>
    </source>
</evidence>
<feature type="binding site" evidence="5">
    <location>
        <begin position="265"/>
        <end position="266"/>
    </location>
    <ligand>
        <name>L-glutamate</name>
        <dbReference type="ChEBI" id="CHEBI:29985"/>
    </ligand>
</feature>
<evidence type="ECO:0000256" key="1">
    <source>
        <dbReference type="ARBA" id="ARBA00009897"/>
    </source>
</evidence>
<comment type="catalytic activity">
    <reaction evidence="4 11">
        <text>L-glutamate + NH4(+) + ATP = L-glutamine + ADP + phosphate + H(+)</text>
        <dbReference type="Rhea" id="RHEA:16169"/>
        <dbReference type="ChEBI" id="CHEBI:15378"/>
        <dbReference type="ChEBI" id="CHEBI:28938"/>
        <dbReference type="ChEBI" id="CHEBI:29985"/>
        <dbReference type="ChEBI" id="CHEBI:30616"/>
        <dbReference type="ChEBI" id="CHEBI:43474"/>
        <dbReference type="ChEBI" id="CHEBI:58359"/>
        <dbReference type="ChEBI" id="CHEBI:456216"/>
        <dbReference type="EC" id="6.3.1.2"/>
    </reaction>
</comment>
<dbReference type="SUPFAM" id="SSF55931">
    <property type="entry name" value="Glutamine synthetase/guanido kinase"/>
    <property type="match status" value="1"/>
</dbReference>